<dbReference type="Gene3D" id="1.10.260.40">
    <property type="entry name" value="lambda repressor-like DNA-binding domains"/>
    <property type="match status" value="1"/>
</dbReference>
<dbReference type="AlphaFoldDB" id="A0A133NA42"/>
<dbReference type="SUPFAM" id="SSF51182">
    <property type="entry name" value="RmlC-like cupins"/>
    <property type="match status" value="1"/>
</dbReference>
<accession>A0A133NA42</accession>
<comment type="caution">
    <text evidence="3">The sequence shown here is derived from an EMBL/GenBank/DDBJ whole genome shotgun (WGS) entry which is preliminary data.</text>
</comment>
<dbReference type="PATRIC" id="fig|134605.3.peg.1611"/>
<dbReference type="InterPro" id="IPR050807">
    <property type="entry name" value="TransReg_Diox_bact_type"/>
</dbReference>
<evidence type="ECO:0000313" key="4">
    <source>
        <dbReference type="Proteomes" id="UP000070617"/>
    </source>
</evidence>
<reference evidence="4" key="1">
    <citation type="submission" date="2016-01" db="EMBL/GenBank/DDBJ databases">
        <authorList>
            <person name="Mitreva M."/>
            <person name="Pepin K.H."/>
            <person name="Mihindukulasuriya K.A."/>
            <person name="Fulton R."/>
            <person name="Fronick C."/>
            <person name="O'Laughlin M."/>
            <person name="Miner T."/>
            <person name="Herter B."/>
            <person name="Rosa B.A."/>
            <person name="Cordes M."/>
            <person name="Tomlinson C."/>
            <person name="Wollam A."/>
            <person name="Palsikar V.B."/>
            <person name="Mardis E.R."/>
            <person name="Wilson R.K."/>
        </authorList>
    </citation>
    <scope>NUCLEOTIDE SEQUENCE [LARGE SCALE GENOMIC DNA]</scope>
    <source>
        <strain evidence="4">CMW8396</strain>
    </source>
</reference>
<dbReference type="CDD" id="cd02209">
    <property type="entry name" value="cupin_XRE_C"/>
    <property type="match status" value="1"/>
</dbReference>
<dbReference type="Proteomes" id="UP000070617">
    <property type="component" value="Unassembled WGS sequence"/>
</dbReference>
<dbReference type="Pfam" id="PF01381">
    <property type="entry name" value="HTH_3"/>
    <property type="match status" value="1"/>
</dbReference>
<dbReference type="GO" id="GO:0003677">
    <property type="term" value="F:DNA binding"/>
    <property type="evidence" value="ECO:0007669"/>
    <property type="project" value="UniProtKB-KW"/>
</dbReference>
<dbReference type="CDD" id="cd00093">
    <property type="entry name" value="HTH_XRE"/>
    <property type="match status" value="1"/>
</dbReference>
<dbReference type="SMART" id="SM00530">
    <property type="entry name" value="HTH_XRE"/>
    <property type="match status" value="1"/>
</dbReference>
<feature type="domain" description="HTH cro/C1-type" evidence="2">
    <location>
        <begin position="7"/>
        <end position="61"/>
    </location>
</feature>
<dbReference type="InterPro" id="IPR014710">
    <property type="entry name" value="RmlC-like_jellyroll"/>
</dbReference>
<dbReference type="InterPro" id="IPR011051">
    <property type="entry name" value="RmlC_Cupin_sf"/>
</dbReference>
<evidence type="ECO:0000256" key="1">
    <source>
        <dbReference type="ARBA" id="ARBA00023125"/>
    </source>
</evidence>
<dbReference type="RefSeq" id="WP_008801858.1">
    <property type="nucleotide sequence ID" value="NZ_KQ956568.1"/>
</dbReference>
<dbReference type="GO" id="GO:0003700">
    <property type="term" value="F:DNA-binding transcription factor activity"/>
    <property type="evidence" value="ECO:0007669"/>
    <property type="project" value="TreeGrafter"/>
</dbReference>
<dbReference type="PROSITE" id="PS50943">
    <property type="entry name" value="HTH_CROC1"/>
    <property type="match status" value="1"/>
</dbReference>
<dbReference type="PANTHER" id="PTHR46797">
    <property type="entry name" value="HTH-TYPE TRANSCRIPTIONAL REGULATOR"/>
    <property type="match status" value="1"/>
</dbReference>
<dbReference type="EMBL" id="LRPX01000083">
    <property type="protein sequence ID" value="KXA13174.1"/>
    <property type="molecule type" value="Genomic_DNA"/>
</dbReference>
<keyword evidence="1" id="KW-0238">DNA-binding</keyword>
<dbReference type="Gene3D" id="2.60.120.10">
    <property type="entry name" value="Jelly Rolls"/>
    <property type="match status" value="1"/>
</dbReference>
<dbReference type="STRING" id="134605.HMPREF3206_01632"/>
<proteinExistence type="predicted"/>
<dbReference type="InterPro" id="IPR010982">
    <property type="entry name" value="Lambda_DNA-bd_dom_sf"/>
</dbReference>
<dbReference type="SUPFAM" id="SSF47413">
    <property type="entry name" value="lambda repressor-like DNA-binding domains"/>
    <property type="match status" value="1"/>
</dbReference>
<dbReference type="GO" id="GO:0005829">
    <property type="term" value="C:cytosol"/>
    <property type="evidence" value="ECO:0007669"/>
    <property type="project" value="TreeGrafter"/>
</dbReference>
<sequence>MSIGEKIKKSRNEKSLSLRELAVKVDLSASFLSQIEQGKASPSIENLKKIATALDVRVSYLIEDDEIQKNVDFVKKENVKYIESRDSNTKMALLTVSNDEKTMEPILYEIGPGGESGRNSYSHSGEEFIYITQGELEIYINDSMYKLKEGDSLYFKSNQQHRFKNSTKKETKAIWVVSPPGF</sequence>
<name>A0A133NA42_9FUSO</name>
<evidence type="ECO:0000259" key="2">
    <source>
        <dbReference type="PROSITE" id="PS50943"/>
    </source>
</evidence>
<dbReference type="PANTHER" id="PTHR46797:SF25">
    <property type="entry name" value="TRANSCRIPTIONAL REGULATOR"/>
    <property type="match status" value="1"/>
</dbReference>
<dbReference type="InterPro" id="IPR001387">
    <property type="entry name" value="Cro/C1-type_HTH"/>
</dbReference>
<evidence type="ECO:0000313" key="3">
    <source>
        <dbReference type="EMBL" id="KXA13174.1"/>
    </source>
</evidence>
<dbReference type="InterPro" id="IPR013096">
    <property type="entry name" value="Cupin_2"/>
</dbReference>
<dbReference type="Pfam" id="PF07883">
    <property type="entry name" value="Cupin_2"/>
    <property type="match status" value="1"/>
</dbReference>
<gene>
    <name evidence="3" type="ORF">HMPREF3206_01632</name>
</gene>
<organism evidence="3 4">
    <name type="scientific">Fusobacterium equinum</name>
    <dbReference type="NCBI Taxonomy" id="134605"/>
    <lineage>
        <taxon>Bacteria</taxon>
        <taxon>Fusobacteriati</taxon>
        <taxon>Fusobacteriota</taxon>
        <taxon>Fusobacteriia</taxon>
        <taxon>Fusobacteriales</taxon>
        <taxon>Fusobacteriaceae</taxon>
        <taxon>Fusobacterium</taxon>
    </lineage>
</organism>
<protein>
    <submittedName>
        <fullName evidence="3">Cupin domain protein</fullName>
    </submittedName>
</protein>
<keyword evidence="4" id="KW-1185">Reference proteome</keyword>